<organism evidence="10 11">
    <name type="scientific">Ditylenchus destructor</name>
    <dbReference type="NCBI Taxonomy" id="166010"/>
    <lineage>
        <taxon>Eukaryota</taxon>
        <taxon>Metazoa</taxon>
        <taxon>Ecdysozoa</taxon>
        <taxon>Nematoda</taxon>
        <taxon>Chromadorea</taxon>
        <taxon>Rhabditida</taxon>
        <taxon>Tylenchina</taxon>
        <taxon>Tylenchomorpha</taxon>
        <taxon>Sphaerularioidea</taxon>
        <taxon>Anguinidae</taxon>
        <taxon>Anguininae</taxon>
        <taxon>Ditylenchus</taxon>
    </lineage>
</organism>
<protein>
    <submittedName>
        <fullName evidence="10">Zinc finger, C2H2 type family protein</fullName>
    </submittedName>
</protein>
<dbReference type="InterPro" id="IPR013087">
    <property type="entry name" value="Znf_C2H2_type"/>
</dbReference>
<evidence type="ECO:0000256" key="7">
    <source>
        <dbReference type="PROSITE-ProRule" id="PRU00042"/>
    </source>
</evidence>
<dbReference type="GO" id="GO:0005634">
    <property type="term" value="C:nucleus"/>
    <property type="evidence" value="ECO:0007669"/>
    <property type="project" value="UniProtKB-SubCell"/>
</dbReference>
<evidence type="ECO:0000256" key="3">
    <source>
        <dbReference type="ARBA" id="ARBA00022737"/>
    </source>
</evidence>
<feature type="compositionally biased region" description="Low complexity" evidence="8">
    <location>
        <begin position="842"/>
        <end position="857"/>
    </location>
</feature>
<keyword evidence="4 7" id="KW-0863">Zinc-finger</keyword>
<reference evidence="10" key="1">
    <citation type="submission" date="2022-01" db="EMBL/GenBank/DDBJ databases">
        <title>Genome Sequence Resource for Two Populations of Ditylenchus destructor, the Migratory Endoparasitic Phytonematode.</title>
        <authorList>
            <person name="Zhang H."/>
            <person name="Lin R."/>
            <person name="Xie B."/>
        </authorList>
    </citation>
    <scope>NUCLEOTIDE SEQUENCE</scope>
    <source>
        <strain evidence="10">BazhouSP</strain>
    </source>
</reference>
<sequence length="1114" mass="124593">MFNSNGGSGGGVSSSSNHLMQMQRMVANRQMNNNSQRNNGFGSNSNYNNESNSGGLSKNDMGMFGGSNSQSWSNRSNAMSKDNGFMFGNGSSSMMQPPRSSPNMMSDNSGGFYAGNSSMRQLYIFKCPECNIIKNSCDDLEVHIKTEHLNWFPFHCPLCTACRASDAQMREHIHSHHKKNDNKYLYIDNPMGKRMLQEMMDRALFSASTQAARNRDRFQTGNHMYPENQSVRSFVNGIMTNSSGMSNAEMLERIKRHRMERRNSGEIHRDDAGGHHSPSDMNDDGQDEPRQGHGVTVLAKKSSIGDDILAQIQQQGSNARSAGAVIGGEDSQDDEQDNNGGMTGGAGTMSVTEGTGNASETIDGDAMFADTMEVVDDETVNAQLSNIFGGGRIKSEFDLSSMEALDNNSTTSSLLRQTMSSAHESDEGGMMSNNIDVLQNVAQLFSADQNQGMGEYRPHPNQYTVRNNLGLQHALIRRRAPRGTLGRGQCISKKRVLGQCSKCQKPVTAGARQMHMFFHLGKDHDTYRFRCKHKGCTVEHYRKDQMENHQAKIHGKVDADMMEDRSLELHALCQQMSLELLGTNGNTPGPTAAKAQLLYDKMQQDAELSAMRKRRRGLSGSGFHRSHSYLSNNRGFLSGNNQYNLQPGMQPQRYNNQLGGNGFTGSSASNTLQLPIKRNPIPTQRINEENLECLLCHKYIMNRIRGFHILWHLNNDLGIIRYNCRYCDFKHDRPQSVQTHGKKEHDDENCVEDSLYKFEDELKSMSKACFGVEQIFAKELRRRNKLERSQGSSLLMDQDDLDMGMEDLGDLETNSNDASSNDILQQISGSASYEPKHDPKISPSSKETKPSTSGKSEFAASGNTSGSAPVKRKSTRRFGVRRPKSRKQKEEMAKLREVSMRLGGAQYFKKKSSEAIRCEKCGKFSASRLSDHAYSHLENCDLYLCPLCDLGHNSRENMVKHIRDFHNGNEAPTDNRLKYAQEIKNAIRECYPSCFVDAPIPTSRDIEKLKTNLNLSDKRLAGANINTQRKGSENIDDEEDNESTNSKSKSASESKFSVKGEQDDDDEEEDENVVDEEEQEEVQDEDEEHEGGDEEDDAIDGDEEGIEDDEEEDD</sequence>
<feature type="domain" description="C2H2-type" evidence="9">
    <location>
        <begin position="943"/>
        <end position="971"/>
    </location>
</feature>
<dbReference type="PROSITE" id="PS50157">
    <property type="entry name" value="ZINC_FINGER_C2H2_2"/>
    <property type="match status" value="1"/>
</dbReference>
<evidence type="ECO:0000313" key="10">
    <source>
        <dbReference type="EMBL" id="KAI1705773.1"/>
    </source>
</evidence>
<gene>
    <name evidence="10" type="ORF">DdX_13385</name>
</gene>
<feature type="region of interest" description="Disordered" evidence="8">
    <location>
        <begin position="830"/>
        <end position="891"/>
    </location>
</feature>
<keyword evidence="11" id="KW-1185">Reference proteome</keyword>
<feature type="compositionally biased region" description="Acidic residues" evidence="8">
    <location>
        <begin position="1062"/>
        <end position="1114"/>
    </location>
</feature>
<feature type="region of interest" description="Disordered" evidence="8">
    <location>
        <begin position="32"/>
        <end position="75"/>
    </location>
</feature>
<evidence type="ECO:0000256" key="2">
    <source>
        <dbReference type="ARBA" id="ARBA00022723"/>
    </source>
</evidence>
<evidence type="ECO:0000256" key="4">
    <source>
        <dbReference type="ARBA" id="ARBA00022771"/>
    </source>
</evidence>
<dbReference type="SMART" id="SM00355">
    <property type="entry name" value="ZnF_C2H2"/>
    <property type="match status" value="7"/>
</dbReference>
<proteinExistence type="predicted"/>
<evidence type="ECO:0000313" key="11">
    <source>
        <dbReference type="Proteomes" id="UP001201812"/>
    </source>
</evidence>
<feature type="region of interest" description="Disordered" evidence="8">
    <location>
        <begin position="83"/>
        <end position="102"/>
    </location>
</feature>
<name>A0AAD4MSX4_9BILA</name>
<keyword evidence="6" id="KW-0539">Nucleus</keyword>
<keyword evidence="3" id="KW-0677">Repeat</keyword>
<feature type="compositionally biased region" description="Polar residues" evidence="8">
    <location>
        <begin position="66"/>
        <end position="75"/>
    </location>
</feature>
<feature type="region of interest" description="Disordered" evidence="8">
    <location>
        <begin position="1024"/>
        <end position="1114"/>
    </location>
</feature>
<dbReference type="PANTHER" id="PTHR24406">
    <property type="entry name" value="TRANSCRIPTIONAL REPRESSOR CTCFL-RELATED"/>
    <property type="match status" value="1"/>
</dbReference>
<dbReference type="GO" id="GO:0008270">
    <property type="term" value="F:zinc ion binding"/>
    <property type="evidence" value="ECO:0007669"/>
    <property type="project" value="UniProtKB-KW"/>
</dbReference>
<comment type="caution">
    <text evidence="10">The sequence shown here is derived from an EMBL/GenBank/DDBJ whole genome shotgun (WGS) entry which is preliminary data.</text>
</comment>
<dbReference type="AlphaFoldDB" id="A0AAD4MSX4"/>
<dbReference type="Proteomes" id="UP001201812">
    <property type="component" value="Unassembled WGS sequence"/>
</dbReference>
<comment type="subcellular location">
    <subcellularLocation>
        <location evidence="1">Nucleus</location>
    </subcellularLocation>
</comment>
<dbReference type="Gene3D" id="3.30.160.60">
    <property type="entry name" value="Classic Zinc Finger"/>
    <property type="match status" value="1"/>
</dbReference>
<feature type="compositionally biased region" description="Polar residues" evidence="8">
    <location>
        <begin position="350"/>
        <end position="360"/>
    </location>
</feature>
<accession>A0AAD4MSX4</accession>
<feature type="compositionally biased region" description="Basic residues" evidence="8">
    <location>
        <begin position="870"/>
        <end position="887"/>
    </location>
</feature>
<evidence type="ECO:0000259" key="9">
    <source>
        <dbReference type="PROSITE" id="PS50157"/>
    </source>
</evidence>
<keyword evidence="5" id="KW-0862">Zinc</keyword>
<keyword evidence="2" id="KW-0479">Metal-binding</keyword>
<evidence type="ECO:0000256" key="5">
    <source>
        <dbReference type="ARBA" id="ARBA00022833"/>
    </source>
</evidence>
<feature type="region of interest" description="Disordered" evidence="8">
    <location>
        <begin position="260"/>
        <end position="293"/>
    </location>
</feature>
<feature type="region of interest" description="Disordered" evidence="8">
    <location>
        <begin position="314"/>
        <end position="361"/>
    </location>
</feature>
<evidence type="ECO:0000256" key="8">
    <source>
        <dbReference type="SAM" id="MobiDB-lite"/>
    </source>
</evidence>
<feature type="compositionally biased region" description="Low complexity" evidence="8">
    <location>
        <begin position="32"/>
        <end position="55"/>
    </location>
</feature>
<feature type="compositionally biased region" description="Basic and acidic residues" evidence="8">
    <location>
        <begin position="1050"/>
        <end position="1061"/>
    </location>
</feature>
<dbReference type="InterPro" id="IPR050888">
    <property type="entry name" value="ZnF_C2H2-type_TF"/>
</dbReference>
<feature type="compositionally biased region" description="Low complexity" evidence="8">
    <location>
        <begin position="91"/>
        <end position="102"/>
    </location>
</feature>
<dbReference type="EMBL" id="JAKKPZ010000053">
    <property type="protein sequence ID" value="KAI1705773.1"/>
    <property type="molecule type" value="Genomic_DNA"/>
</dbReference>
<evidence type="ECO:0000256" key="1">
    <source>
        <dbReference type="ARBA" id="ARBA00004123"/>
    </source>
</evidence>
<evidence type="ECO:0000256" key="6">
    <source>
        <dbReference type="ARBA" id="ARBA00023242"/>
    </source>
</evidence>
<feature type="compositionally biased region" description="Basic and acidic residues" evidence="8">
    <location>
        <begin position="261"/>
        <end position="278"/>
    </location>
</feature>